<dbReference type="EMBL" id="CAJNOM010008431">
    <property type="protein sequence ID" value="CAF1679990.1"/>
    <property type="molecule type" value="Genomic_DNA"/>
</dbReference>
<name>A0A816GYC5_9BILA</name>
<evidence type="ECO:0000313" key="3">
    <source>
        <dbReference type="Proteomes" id="UP000663832"/>
    </source>
</evidence>
<dbReference type="EMBL" id="CAJNOI010007985">
    <property type="protein sequence ID" value="CAF1593808.1"/>
    <property type="molecule type" value="Genomic_DNA"/>
</dbReference>
<dbReference type="Proteomes" id="UP000663832">
    <property type="component" value="Unassembled WGS sequence"/>
</dbReference>
<evidence type="ECO:0000313" key="1">
    <source>
        <dbReference type="EMBL" id="CAF1593808.1"/>
    </source>
</evidence>
<comment type="caution">
    <text evidence="2">The sequence shown here is derived from an EMBL/GenBank/DDBJ whole genome shotgun (WGS) entry which is preliminary data.</text>
</comment>
<sequence>MKPSDMVYPPLALWYPPLLLDFLPSNSFSSSNLTHLYINVETFGDCLYLLDGRLKKLTTFCVNVYHMDRFSDAVYNMVSFYK</sequence>
<protein>
    <submittedName>
        <fullName evidence="2">Uncharacterized protein</fullName>
    </submittedName>
</protein>
<dbReference type="Proteomes" id="UP000663877">
    <property type="component" value="Unassembled WGS sequence"/>
</dbReference>
<evidence type="ECO:0000313" key="2">
    <source>
        <dbReference type="EMBL" id="CAF1679990.1"/>
    </source>
</evidence>
<accession>A0A816GYC5</accession>
<dbReference type="AlphaFoldDB" id="A0A816GYC5"/>
<reference evidence="2" key="1">
    <citation type="submission" date="2021-02" db="EMBL/GenBank/DDBJ databases">
        <authorList>
            <person name="Nowell W R."/>
        </authorList>
    </citation>
    <scope>NUCLEOTIDE SEQUENCE</scope>
</reference>
<proteinExistence type="predicted"/>
<organism evidence="2 3">
    <name type="scientific">Adineta steineri</name>
    <dbReference type="NCBI Taxonomy" id="433720"/>
    <lineage>
        <taxon>Eukaryota</taxon>
        <taxon>Metazoa</taxon>
        <taxon>Spiralia</taxon>
        <taxon>Gnathifera</taxon>
        <taxon>Rotifera</taxon>
        <taxon>Eurotatoria</taxon>
        <taxon>Bdelloidea</taxon>
        <taxon>Adinetida</taxon>
        <taxon>Adinetidae</taxon>
        <taxon>Adineta</taxon>
    </lineage>
</organism>
<keyword evidence="3" id="KW-1185">Reference proteome</keyword>
<gene>
    <name evidence="1" type="ORF">BJG266_LOCUS49874</name>
    <name evidence="2" type="ORF">QVE165_LOCUS66966</name>
</gene>